<evidence type="ECO:0000256" key="1">
    <source>
        <dbReference type="ARBA" id="ARBA00022723"/>
    </source>
</evidence>
<organism evidence="9 10">
    <name type="scientific">Planoprotostelium fungivorum</name>
    <dbReference type="NCBI Taxonomy" id="1890364"/>
    <lineage>
        <taxon>Eukaryota</taxon>
        <taxon>Amoebozoa</taxon>
        <taxon>Evosea</taxon>
        <taxon>Variosea</taxon>
        <taxon>Cavosteliida</taxon>
        <taxon>Cavosteliaceae</taxon>
        <taxon>Planoprotostelium</taxon>
    </lineage>
</organism>
<dbReference type="InParanoid" id="A0A2P6NRM6"/>
<evidence type="ECO:0000256" key="6">
    <source>
        <dbReference type="PROSITE-ProRule" id="PRU00146"/>
    </source>
</evidence>
<dbReference type="PROSITE" id="PS01359">
    <property type="entry name" value="ZF_PHD_1"/>
    <property type="match status" value="1"/>
</dbReference>
<proteinExistence type="predicted"/>
<evidence type="ECO:0000256" key="3">
    <source>
        <dbReference type="ARBA" id="ARBA00022833"/>
    </source>
</evidence>
<reference evidence="9 10" key="1">
    <citation type="journal article" date="2018" name="Genome Biol. Evol.">
        <title>Multiple Roots of Fruiting Body Formation in Amoebozoa.</title>
        <authorList>
            <person name="Hillmann F."/>
            <person name="Forbes G."/>
            <person name="Novohradska S."/>
            <person name="Ferling I."/>
            <person name="Riege K."/>
            <person name="Groth M."/>
            <person name="Westermann M."/>
            <person name="Marz M."/>
            <person name="Spaller T."/>
            <person name="Winckler T."/>
            <person name="Schaap P."/>
            <person name="Glockner G."/>
        </authorList>
    </citation>
    <scope>NUCLEOTIDE SEQUENCE [LARGE SCALE GENOMIC DNA]</scope>
    <source>
        <strain evidence="9 10">Jena</strain>
    </source>
</reference>
<evidence type="ECO:0000259" key="7">
    <source>
        <dbReference type="PROSITE" id="PS50014"/>
    </source>
</evidence>
<dbReference type="InterPro" id="IPR036427">
    <property type="entry name" value="Bromodomain-like_sf"/>
</dbReference>
<dbReference type="PROSITE" id="PS50014">
    <property type="entry name" value="BROMODOMAIN_2"/>
    <property type="match status" value="1"/>
</dbReference>
<comment type="caution">
    <text evidence="9">The sequence shown here is derived from an EMBL/GenBank/DDBJ whole genome shotgun (WGS) entry which is preliminary data.</text>
</comment>
<dbReference type="InterPro" id="IPR001965">
    <property type="entry name" value="Znf_PHD"/>
</dbReference>
<keyword evidence="3" id="KW-0862">Zinc</keyword>
<evidence type="ECO:0000256" key="5">
    <source>
        <dbReference type="PROSITE-ProRule" id="PRU00035"/>
    </source>
</evidence>
<dbReference type="InterPro" id="IPR019786">
    <property type="entry name" value="Zinc_finger_PHD-type_CS"/>
</dbReference>
<dbReference type="InterPro" id="IPR059153">
    <property type="entry name" value="NSD_PHD-1st"/>
</dbReference>
<dbReference type="SUPFAM" id="SSF47370">
    <property type="entry name" value="Bromodomain"/>
    <property type="match status" value="1"/>
</dbReference>
<dbReference type="AlphaFoldDB" id="A0A2P6NRM6"/>
<dbReference type="PRINTS" id="PR00503">
    <property type="entry name" value="BROMODOMAIN"/>
</dbReference>
<evidence type="ECO:0000313" key="9">
    <source>
        <dbReference type="EMBL" id="PRP86615.1"/>
    </source>
</evidence>
<accession>A0A2P6NRM6</accession>
<dbReference type="Proteomes" id="UP000241769">
    <property type="component" value="Unassembled WGS sequence"/>
</dbReference>
<dbReference type="STRING" id="1890364.A0A2P6NRM6"/>
<dbReference type="EMBL" id="MDYQ01000028">
    <property type="protein sequence ID" value="PRP86615.1"/>
    <property type="molecule type" value="Genomic_DNA"/>
</dbReference>
<dbReference type="InterPro" id="IPR013083">
    <property type="entry name" value="Znf_RING/FYVE/PHD"/>
</dbReference>
<dbReference type="InterPro" id="IPR011011">
    <property type="entry name" value="Znf_FYVE_PHD"/>
</dbReference>
<dbReference type="Pfam" id="PF00439">
    <property type="entry name" value="Bromodomain"/>
    <property type="match status" value="1"/>
</dbReference>
<dbReference type="GO" id="GO:0008270">
    <property type="term" value="F:zinc ion binding"/>
    <property type="evidence" value="ECO:0007669"/>
    <property type="project" value="UniProtKB-KW"/>
</dbReference>
<keyword evidence="10" id="KW-1185">Reference proteome</keyword>
<dbReference type="SUPFAM" id="SSF57903">
    <property type="entry name" value="FYVE/PHD zinc finger"/>
    <property type="match status" value="1"/>
</dbReference>
<protein>
    <submittedName>
        <fullName evidence="9">Uncharacterized protein</fullName>
    </submittedName>
</protein>
<evidence type="ECO:0000256" key="2">
    <source>
        <dbReference type="ARBA" id="ARBA00022771"/>
    </source>
</evidence>
<dbReference type="InterPro" id="IPR001487">
    <property type="entry name" value="Bromodomain"/>
</dbReference>
<feature type="domain" description="Bromo" evidence="7">
    <location>
        <begin position="150"/>
        <end position="222"/>
    </location>
</feature>
<dbReference type="InterPro" id="IPR019787">
    <property type="entry name" value="Znf_PHD-finger"/>
</dbReference>
<dbReference type="Pfam" id="PF23011">
    <property type="entry name" value="PHD-1st_NSD"/>
    <property type="match status" value="1"/>
</dbReference>
<dbReference type="SMART" id="SM00297">
    <property type="entry name" value="BROMO"/>
    <property type="match status" value="1"/>
</dbReference>
<dbReference type="Gene3D" id="3.30.40.10">
    <property type="entry name" value="Zinc/RING finger domain, C3HC4 (zinc finger)"/>
    <property type="match status" value="1"/>
</dbReference>
<dbReference type="SMART" id="SM00249">
    <property type="entry name" value="PHD"/>
    <property type="match status" value="1"/>
</dbReference>
<evidence type="ECO:0000259" key="8">
    <source>
        <dbReference type="PROSITE" id="PS50016"/>
    </source>
</evidence>
<dbReference type="OrthoDB" id="21449at2759"/>
<dbReference type="Gene3D" id="1.20.920.10">
    <property type="entry name" value="Bromodomain-like"/>
    <property type="match status" value="1"/>
</dbReference>
<sequence>MLLGCSGCGVSLPSEFGVRNNFGKPKKAEDKEQEEFSVQIQHLSRLSENATIGTGPRAMDTRNPSRTGAEEVLNEVLRTLPDDIYPIRQKRRLNSVFNERGFGAGRNTVTPLQRIWEGKTKQNTFHKLEQKRYGRKVTLDDCKTILAELMESEHAWPFLEPIEYDRYGLNDYAEIVKRPMDFTTLKRNLDQSLYSDSKEFLEALNLIWRNTYVYHKKGSSVYEHARELEKDFSQRVRMIEDERIGVKSERKRGYESDICGICGDPGELLICDGDCGQSFHLKCLGLTSAPNTSAWYCSKCRRKYRPGSSNVAQTPGRSAIRLAQIFNRTSKANIDASVNVPVQSIATLTNQSPFAHTFKVQPPLQPLSRPAALNASKIQITPTPPPKFGLGPAPEQIHLKRGDSMTLQEKKQRRKMEEGVRGSAMYYDSFWCCYRPKAKKEHVELLNRLPPQEKKVEKINVS</sequence>
<gene>
    <name evidence="9" type="ORF">PROFUN_05094</name>
</gene>
<dbReference type="PANTHER" id="PTHR45926">
    <property type="entry name" value="OSJNBA0053K19.4 PROTEIN"/>
    <property type="match status" value="1"/>
</dbReference>
<feature type="domain" description="PHD-type" evidence="8">
    <location>
        <begin position="256"/>
        <end position="303"/>
    </location>
</feature>
<keyword evidence="2 6" id="KW-0863">Zinc-finger</keyword>
<dbReference type="PROSITE" id="PS50016">
    <property type="entry name" value="ZF_PHD_2"/>
    <property type="match status" value="1"/>
</dbReference>
<name>A0A2P6NRM6_9EUKA</name>
<evidence type="ECO:0000313" key="10">
    <source>
        <dbReference type="Proteomes" id="UP000241769"/>
    </source>
</evidence>
<evidence type="ECO:0000256" key="4">
    <source>
        <dbReference type="ARBA" id="ARBA00023117"/>
    </source>
</evidence>
<keyword evidence="4 5" id="KW-0103">Bromodomain</keyword>
<keyword evidence="1" id="KW-0479">Metal-binding</keyword>